<name>A0A0U4Z2C5_ASPCI</name>
<dbReference type="AlphaFoldDB" id="A0A0U4Z2C5"/>
<accession>A0A0U4Z2C5</accession>
<reference evidence="2" key="1">
    <citation type="journal article" date="2016" name="Genome Announc.">
        <title>Draft genome sequences of fungus Aspergillus calidoustus.</title>
        <authorList>
            <person name="Horn F."/>
            <person name="Linde J."/>
            <person name="Mattern D.J."/>
            <person name="Walther G."/>
            <person name="Guthke R."/>
            <person name="Scherlach K."/>
            <person name="Martin K."/>
            <person name="Brakhage A.A."/>
            <person name="Petzke L."/>
            <person name="Valiante V."/>
        </authorList>
    </citation>
    <scope>NUCLEOTIDE SEQUENCE [LARGE SCALE GENOMIC DNA]</scope>
    <source>
        <strain evidence="2">SF006504</strain>
    </source>
</reference>
<dbReference type="EMBL" id="CDMC01000004">
    <property type="protein sequence ID" value="CEL03813.1"/>
    <property type="molecule type" value="Genomic_DNA"/>
</dbReference>
<evidence type="ECO:0000313" key="1">
    <source>
        <dbReference type="EMBL" id="CEL03813.1"/>
    </source>
</evidence>
<proteinExistence type="predicted"/>
<keyword evidence="2" id="KW-1185">Reference proteome</keyword>
<gene>
    <name evidence="1" type="ORF">ASPCAL04956</name>
</gene>
<evidence type="ECO:0000313" key="2">
    <source>
        <dbReference type="Proteomes" id="UP000054771"/>
    </source>
</evidence>
<organism evidence="1 2">
    <name type="scientific">Aspergillus calidoustus</name>
    <dbReference type="NCBI Taxonomy" id="454130"/>
    <lineage>
        <taxon>Eukaryota</taxon>
        <taxon>Fungi</taxon>
        <taxon>Dikarya</taxon>
        <taxon>Ascomycota</taxon>
        <taxon>Pezizomycotina</taxon>
        <taxon>Eurotiomycetes</taxon>
        <taxon>Eurotiomycetidae</taxon>
        <taxon>Eurotiales</taxon>
        <taxon>Aspergillaceae</taxon>
        <taxon>Aspergillus</taxon>
        <taxon>Aspergillus subgen. Nidulantes</taxon>
    </lineage>
</organism>
<dbReference type="Proteomes" id="UP000054771">
    <property type="component" value="Unassembled WGS sequence"/>
</dbReference>
<protein>
    <submittedName>
        <fullName evidence="1">Uncharacterized protein</fullName>
    </submittedName>
</protein>
<sequence length="83" mass="8968">MAHSPLYEPVNHEKCSNSTCRFGNIMDALECEKCGTALTGGRSAFHHSHSGANFITHRHIIFEGLSPFGGQHLDGDDGSVKPC</sequence>